<evidence type="ECO:0000313" key="2">
    <source>
        <dbReference type="Proteomes" id="UP001311232"/>
    </source>
</evidence>
<reference evidence="1 2" key="1">
    <citation type="submission" date="2021-06" db="EMBL/GenBank/DDBJ databases">
        <authorList>
            <person name="Palmer J.M."/>
        </authorList>
    </citation>
    <scope>NUCLEOTIDE SEQUENCE [LARGE SCALE GENOMIC DNA]</scope>
    <source>
        <strain evidence="1 2">MEX-2019</strain>
        <tissue evidence="1">Muscle</tissue>
    </source>
</reference>
<dbReference type="EMBL" id="JAHHUM010002972">
    <property type="protein sequence ID" value="KAK5599019.1"/>
    <property type="molecule type" value="Genomic_DNA"/>
</dbReference>
<protein>
    <submittedName>
        <fullName evidence="1">Uncharacterized protein</fullName>
    </submittedName>
</protein>
<dbReference type="AlphaFoldDB" id="A0AAV9QRP8"/>
<name>A0AAV9QRP8_9TELE</name>
<sequence length="114" mass="13036">MLQVKVAAGGCQFICMDSDRKTSGQRRAAKKLFLTRIDWNFCRKVLQNNTVTGAELAPGSWWVSSHCMHSKTKSVRLRPCEGKKGTKNQLQSKKTITGRLKFSRKYKMDSRRLV</sequence>
<accession>A0AAV9QRP8</accession>
<organism evidence="1 2">
    <name type="scientific">Crenichthys baileyi</name>
    <name type="common">White River springfish</name>
    <dbReference type="NCBI Taxonomy" id="28760"/>
    <lineage>
        <taxon>Eukaryota</taxon>
        <taxon>Metazoa</taxon>
        <taxon>Chordata</taxon>
        <taxon>Craniata</taxon>
        <taxon>Vertebrata</taxon>
        <taxon>Euteleostomi</taxon>
        <taxon>Actinopterygii</taxon>
        <taxon>Neopterygii</taxon>
        <taxon>Teleostei</taxon>
        <taxon>Neoteleostei</taxon>
        <taxon>Acanthomorphata</taxon>
        <taxon>Ovalentaria</taxon>
        <taxon>Atherinomorphae</taxon>
        <taxon>Cyprinodontiformes</taxon>
        <taxon>Goodeidae</taxon>
        <taxon>Crenichthys</taxon>
    </lineage>
</organism>
<comment type="caution">
    <text evidence="1">The sequence shown here is derived from an EMBL/GenBank/DDBJ whole genome shotgun (WGS) entry which is preliminary data.</text>
</comment>
<gene>
    <name evidence="1" type="ORF">CRENBAI_000216</name>
</gene>
<keyword evidence="2" id="KW-1185">Reference proteome</keyword>
<dbReference type="Proteomes" id="UP001311232">
    <property type="component" value="Unassembled WGS sequence"/>
</dbReference>
<evidence type="ECO:0000313" key="1">
    <source>
        <dbReference type="EMBL" id="KAK5599019.1"/>
    </source>
</evidence>
<proteinExistence type="predicted"/>